<gene>
    <name evidence="5" type="primary">Bm2022</name>
    <name evidence="5" type="ORF">BM_BM2022</name>
</gene>
<dbReference type="Pfam" id="PF17958">
    <property type="entry name" value="EF-hand_13"/>
    <property type="match status" value="1"/>
</dbReference>
<dbReference type="InterPro" id="IPR002048">
    <property type="entry name" value="EF_hand_dom"/>
</dbReference>
<dbReference type="GeneID" id="6097199"/>
<dbReference type="CTD" id="6097199"/>
<dbReference type="Gene3D" id="1.10.238.220">
    <property type="match status" value="1"/>
</dbReference>
<sequence length="1313" mass="149698">MNQKRFAITTNDDSDVDDRQRNTLYNRYSTRQQTLTPVSRINSSEKFRLNLHDNPSISSSQGVSTCNNISRSIPAERPRVETAHPYHVTEFSHFQENDLLDYQAGKPLNHKQQFYSVEEHHDDFSFREASNTTDHRHLNISIPENNFNEQIKNSKLTEEVNLLIASHSNPSVNLHSQNIDRARNHSTQKAPRFPNRTESIDQFSTDIQRTNRHTYKKPEIYYADNRRVERLTYRPTGNQHTYVTHPIVELSIPKDASNEDALIDIPYIDQNINWNYLSRKNTELNNYPIKHQTNISSSNGSNSLIASEYDRSYSTGKKTASGNIQSTSKSTSVPIVDYSSLDAFLDESLLQEKGNMSKSTKEWRSSFSTMRNRFGNIGLSSDEAVSNNHNFTTNGSMTLPKRALTKSASQGNLIANEHFDSNERRRSLLANAVERRRAAEAPELQRPSSRRELGDFWETTIKNRSVAPRTPSPLTAAQRMELLNESISENGTNRSGRRFSGDNLARRKANFLEAVKSSSSQTITDRFTNRRSTVIPSINVEIKENSNNEPNFASLDSAVAELNNTNYVLNSSGGCAKFPLDDLCSSSPVNKREGLTSLMNGALLTHSPSPEATSDTSSNYNAPTGLPHPKPKHNIREQLIQAGFEPRGTAMYVNRSGVRFGSAPNFPIPSNGSVASRISEFEKKPGAPNLLRIACAERQRNEPSPIRSPLGPMSPRSSVYRTKPVIHADINGPSLHINQPSTNIESIFQFPQIKQFVDAKEEIPYENIKNTSTSRIAEIEASDQLKIIELEEATKFVLQSPIKSSRNKNKISDQNEDLKSYRSIAERRLEKKNKMTKTYNNINTEKALQNEIKMESEWPTTPPLPKVQVVDVPRFFFPKGVPISISENEAALRRVNDVFSTIGNKVTMINMAEVCRAAGIPIYWKRSVYDSCCNNLSRSISIADFASWWNRMTAVAHDEAARFVYTLAGPNRNYLTKEDLAPILKDLIETFPGLHFLREAEEFHSRYVETVIVRIFWAVNRSWTGRITINELRRSNFLETIRKLETTDDINAITNYFSYEHFYVIYCKFYELDKDHDLIINKIDMSQHCNGALPPQIIDRIFSGAVTRSPAGKRIRQALETIGYTDFVAFLLAEEDKRHPTSIEYWFRCLDLDGDGVLSMYEMEYFYNGIKNKMDQHNIDSMRFDDVICNLLDLIRPKQPNVISLSDLKKCLLCTRFFNTFVNWVKYYEQEASEGERATVTDGEEELNDWDRYCLEEYEALMADDQDNDELEDINLNLDDDDDLLIGSNINTAVNLSLREFGDSQRTKILEAI</sequence>
<dbReference type="Proteomes" id="UP000006672">
    <property type="component" value="Unassembled WGS sequence"/>
</dbReference>
<evidence type="ECO:0000313" key="6">
    <source>
        <dbReference type="Proteomes" id="UP000006672"/>
    </source>
</evidence>
<dbReference type="GO" id="GO:0005509">
    <property type="term" value="F:calcium ion binding"/>
    <property type="evidence" value="ECO:0007669"/>
    <property type="project" value="InterPro"/>
</dbReference>
<evidence type="ECO:0000259" key="4">
    <source>
        <dbReference type="PROSITE" id="PS50222"/>
    </source>
</evidence>
<evidence type="ECO:0000313" key="5">
    <source>
        <dbReference type="EMBL" id="VIO89679.1"/>
    </source>
</evidence>
<dbReference type="PROSITE" id="PS50222">
    <property type="entry name" value="EF_HAND_2"/>
    <property type="match status" value="1"/>
</dbReference>
<feature type="region of interest" description="Disordered" evidence="3">
    <location>
        <begin position="605"/>
        <end position="628"/>
    </location>
</feature>
<dbReference type="GO" id="GO:0019888">
    <property type="term" value="F:protein phosphatase regulator activity"/>
    <property type="evidence" value="ECO:0007669"/>
    <property type="project" value="TreeGrafter"/>
</dbReference>
<evidence type="ECO:0000256" key="1">
    <source>
        <dbReference type="ARBA" id="ARBA00022723"/>
    </source>
</evidence>
<proteinExistence type="predicted"/>
<keyword evidence="2" id="KW-0106">Calcium</keyword>
<dbReference type="CDD" id="cd21504">
    <property type="entry name" value="PPP2R3A_B-like"/>
    <property type="match status" value="1"/>
</dbReference>
<dbReference type="RefSeq" id="XP_042931698.1">
    <property type="nucleotide sequence ID" value="XM_043075764.1"/>
</dbReference>
<reference evidence="7" key="3">
    <citation type="submission" date="2022-04" db="UniProtKB">
        <authorList>
            <consortium name="WormBaseParasite"/>
        </authorList>
    </citation>
    <scope>IDENTIFICATION</scope>
</reference>
<name>A0A4E9EZ99_BRUMA</name>
<dbReference type="GO" id="GO:0000159">
    <property type="term" value="C:protein phosphatase type 2A complex"/>
    <property type="evidence" value="ECO:0007669"/>
    <property type="project" value="TreeGrafter"/>
</dbReference>
<dbReference type="AlphaFoldDB" id="A0A4E9EZ99"/>
<dbReference type="KEGG" id="bmy:BM_BM2022"/>
<dbReference type="Pfam" id="PF13499">
    <property type="entry name" value="EF-hand_7"/>
    <property type="match status" value="1"/>
</dbReference>
<evidence type="ECO:0000256" key="3">
    <source>
        <dbReference type="SAM" id="MobiDB-lite"/>
    </source>
</evidence>
<reference evidence="6" key="1">
    <citation type="journal article" date="2007" name="Science">
        <title>Draft genome of the filarial nematode parasite Brugia malayi.</title>
        <authorList>
            <person name="Ghedin E."/>
            <person name="Wang S."/>
            <person name="Spiro D."/>
            <person name="Caler E."/>
            <person name="Zhao Q."/>
            <person name="Crabtree J."/>
            <person name="Allen J.E."/>
            <person name="Delcher A.L."/>
            <person name="Guiliano D.B."/>
            <person name="Miranda-Saavedra D."/>
            <person name="Angiuoli S.V."/>
            <person name="Creasy T."/>
            <person name="Amedeo P."/>
            <person name="Haas B."/>
            <person name="El-Sayed N.M."/>
            <person name="Wortman J.R."/>
            <person name="Feldblyum T."/>
            <person name="Tallon L."/>
            <person name="Schatz M."/>
            <person name="Shumway M."/>
            <person name="Koo H."/>
            <person name="Salzberg S.L."/>
            <person name="Schobel S."/>
            <person name="Pertea M."/>
            <person name="Pop M."/>
            <person name="White O."/>
            <person name="Barton G.J."/>
            <person name="Carlow C.K."/>
            <person name="Crawford M.J."/>
            <person name="Daub J."/>
            <person name="Dimmic M.W."/>
            <person name="Estes C.F."/>
            <person name="Foster J.M."/>
            <person name="Ganatra M."/>
            <person name="Gregory W.F."/>
            <person name="Johnson N.M."/>
            <person name="Jin J."/>
            <person name="Komuniecki R."/>
            <person name="Korf I."/>
            <person name="Kumar S."/>
            <person name="Laney S."/>
            <person name="Li B.W."/>
            <person name="Li W."/>
            <person name="Lindblom T.H."/>
            <person name="Lustigman S."/>
            <person name="Ma D."/>
            <person name="Maina C.V."/>
            <person name="Martin D.M."/>
            <person name="McCarter J.P."/>
            <person name="McReynolds L."/>
            <person name="Mitreva M."/>
            <person name="Nutman T.B."/>
            <person name="Parkinson J."/>
            <person name="Peregrin-Alvarez J.M."/>
            <person name="Poole C."/>
            <person name="Ren Q."/>
            <person name="Saunders L."/>
            <person name="Sluder A.E."/>
            <person name="Smith K."/>
            <person name="Stanke M."/>
            <person name="Unnasch T.R."/>
            <person name="Ware J."/>
            <person name="Wei A.D."/>
            <person name="Weil G."/>
            <person name="Williams D.J."/>
            <person name="Zhang Y."/>
            <person name="Williams S.A."/>
            <person name="Fraser-Liggett C."/>
            <person name="Slatko B."/>
            <person name="Blaxter M.L."/>
            <person name="Scott A.L."/>
        </authorList>
    </citation>
    <scope>NUCLEOTIDE SEQUENCE</scope>
    <source>
        <strain evidence="6">FR3</strain>
    </source>
</reference>
<organism evidence="5">
    <name type="scientific">Brugia malayi</name>
    <name type="common">Filarial nematode worm</name>
    <dbReference type="NCBI Taxonomy" id="6279"/>
    <lineage>
        <taxon>Eukaryota</taxon>
        <taxon>Metazoa</taxon>
        <taxon>Ecdysozoa</taxon>
        <taxon>Nematoda</taxon>
        <taxon>Chromadorea</taxon>
        <taxon>Rhabditida</taxon>
        <taxon>Spirurina</taxon>
        <taxon>Spiruromorpha</taxon>
        <taxon>Filarioidea</taxon>
        <taxon>Onchocercidae</taxon>
        <taxon>Brugia</taxon>
    </lineage>
</organism>
<dbReference type="InterPro" id="IPR011992">
    <property type="entry name" value="EF-hand-dom_pair"/>
</dbReference>
<dbReference type="OrthoDB" id="5586at2759"/>
<dbReference type="FunFam" id="1.10.238.220:FF:000001">
    <property type="entry name" value="Serine/threonine-protein phosphatase 2A regulatory subunit B'' subunit alpha"/>
    <property type="match status" value="1"/>
</dbReference>
<dbReference type="InterPro" id="IPR041534">
    <property type="entry name" value="EF-hand_13"/>
</dbReference>
<dbReference type="PANTHER" id="PTHR14095:SF0">
    <property type="entry name" value="MIP22305P"/>
    <property type="match status" value="1"/>
</dbReference>
<accession>A0A4E9EZ99</accession>
<dbReference type="PROSITE" id="PS00018">
    <property type="entry name" value="EF_HAND_1"/>
    <property type="match status" value="1"/>
</dbReference>
<dbReference type="Gene3D" id="1.10.238.230">
    <property type="match status" value="1"/>
</dbReference>
<keyword evidence="1" id="KW-0479">Metal-binding</keyword>
<feature type="domain" description="EF-hand" evidence="4">
    <location>
        <begin position="1138"/>
        <end position="1173"/>
    </location>
</feature>
<dbReference type="PANTHER" id="PTHR14095">
    <property type="entry name" value="PHOSPHATASE 2A REGULATORY SUBUNIT-RELATED"/>
    <property type="match status" value="1"/>
</dbReference>
<dbReference type="WBParaSite" id="Bm2022.1">
    <property type="protein sequence ID" value="Bm2022.1"/>
    <property type="gene ID" value="WBGene00222283"/>
</dbReference>
<dbReference type="InterPro" id="IPR018247">
    <property type="entry name" value="EF_Hand_1_Ca_BS"/>
</dbReference>
<reference evidence="5" key="2">
    <citation type="submission" date="2019-04" db="EMBL/GenBank/DDBJ databases">
        <authorList>
            <person name="Howe K."/>
            <person name="Paulini M."/>
            <person name="Williams G."/>
        </authorList>
    </citation>
    <scope>NUCLEOTIDE SEQUENCE [LARGE SCALE GENOMIC DNA]</scope>
    <source>
        <strain evidence="5">FR3</strain>
    </source>
</reference>
<dbReference type="SUPFAM" id="SSF47473">
    <property type="entry name" value="EF-hand"/>
    <property type="match status" value="2"/>
</dbReference>
<protein>
    <submittedName>
        <fullName evidence="5 7">Protein phosphatase 2A, putative</fullName>
    </submittedName>
</protein>
<evidence type="ECO:0000256" key="2">
    <source>
        <dbReference type="ARBA" id="ARBA00022837"/>
    </source>
</evidence>
<keyword evidence="6" id="KW-1185">Reference proteome</keyword>
<dbReference type="Gene3D" id="1.10.238.10">
    <property type="entry name" value="EF-hand"/>
    <property type="match status" value="1"/>
</dbReference>
<feature type="compositionally biased region" description="Polar residues" evidence="3">
    <location>
        <begin position="606"/>
        <end position="622"/>
    </location>
</feature>
<evidence type="ECO:0000313" key="7">
    <source>
        <dbReference type="WBParaSite" id="Bm2022.1"/>
    </source>
</evidence>
<dbReference type="FunFam" id="1.10.238.10:FF:000025">
    <property type="entry name" value="serine/threonine-protein phosphatase 2A regulatory subunit B'' subunit alpha"/>
    <property type="match status" value="1"/>
</dbReference>
<accession>A0A8L7SWZ4</accession>
<dbReference type="EMBL" id="CAAKNF010000196">
    <property type="protein sequence ID" value="VIO89679.1"/>
    <property type="molecule type" value="Genomic_DNA"/>
</dbReference>